<organism evidence="5 6">
    <name type="scientific">Nonomuraea insulae</name>
    <dbReference type="NCBI Taxonomy" id="1616787"/>
    <lineage>
        <taxon>Bacteria</taxon>
        <taxon>Bacillati</taxon>
        <taxon>Actinomycetota</taxon>
        <taxon>Actinomycetes</taxon>
        <taxon>Streptosporangiales</taxon>
        <taxon>Streptosporangiaceae</taxon>
        <taxon>Nonomuraea</taxon>
    </lineage>
</organism>
<name>A0ABW1CRP9_9ACTN</name>
<evidence type="ECO:0000256" key="3">
    <source>
        <dbReference type="ARBA" id="ARBA00023163"/>
    </source>
</evidence>
<keyword evidence="6" id="KW-1185">Reference proteome</keyword>
<dbReference type="InterPro" id="IPR001034">
    <property type="entry name" value="DeoR_HTH"/>
</dbReference>
<dbReference type="GO" id="GO:0003677">
    <property type="term" value="F:DNA binding"/>
    <property type="evidence" value="ECO:0007669"/>
    <property type="project" value="UniProtKB-KW"/>
</dbReference>
<dbReference type="PROSITE" id="PS51000">
    <property type="entry name" value="HTH_DEOR_2"/>
    <property type="match status" value="1"/>
</dbReference>
<dbReference type="InterPro" id="IPR050313">
    <property type="entry name" value="Carb_Metab_HTH_regulators"/>
</dbReference>
<keyword evidence="3" id="KW-0804">Transcription</keyword>
<gene>
    <name evidence="5" type="ORF">ACFPZ3_31460</name>
</gene>
<dbReference type="Pfam" id="PF00455">
    <property type="entry name" value="DeoRC"/>
    <property type="match status" value="1"/>
</dbReference>
<dbReference type="EMBL" id="JBHSPA010000037">
    <property type="protein sequence ID" value="MFC5828410.1"/>
    <property type="molecule type" value="Genomic_DNA"/>
</dbReference>
<keyword evidence="1" id="KW-0805">Transcription regulation</keyword>
<dbReference type="PROSITE" id="PS00894">
    <property type="entry name" value="HTH_DEOR_1"/>
    <property type="match status" value="1"/>
</dbReference>
<evidence type="ECO:0000256" key="1">
    <source>
        <dbReference type="ARBA" id="ARBA00023015"/>
    </source>
</evidence>
<evidence type="ECO:0000256" key="2">
    <source>
        <dbReference type="ARBA" id="ARBA00023125"/>
    </source>
</evidence>
<evidence type="ECO:0000313" key="6">
    <source>
        <dbReference type="Proteomes" id="UP001596058"/>
    </source>
</evidence>
<evidence type="ECO:0000259" key="4">
    <source>
        <dbReference type="PROSITE" id="PS51000"/>
    </source>
</evidence>
<feature type="domain" description="HTH deoR-type" evidence="4">
    <location>
        <begin position="13"/>
        <end position="68"/>
    </location>
</feature>
<dbReference type="RefSeq" id="WP_379517913.1">
    <property type="nucleotide sequence ID" value="NZ_JBHSPA010000037.1"/>
</dbReference>
<dbReference type="InterPro" id="IPR018356">
    <property type="entry name" value="Tscrpt_reg_HTH_DeoR_CS"/>
</dbReference>
<dbReference type="PANTHER" id="PTHR30363">
    <property type="entry name" value="HTH-TYPE TRANSCRIPTIONAL REGULATOR SRLR-RELATED"/>
    <property type="match status" value="1"/>
</dbReference>
<sequence>MKEPPAEGRLERQRARQRAIAEDVMMKGSVRIEALVEMHGISLMTAHRDLDALVARGIVRKTRGVVTALPSSLVEASDLFRRGRQQAEKEALARAAYAWIEPGHAVILDDSTTTLNLVPMLADKAPLTVITNFVPVIEDLTGEPDLTLIALGGRFHPWSNSFMGHMTVSAIREVRADIVIMSTSAITDDICFHQTEETVDTKRAMLQSAAICLLIVDHTKFERRALHALAPLTAFDQVIVDWRTPAEHVERLRRKGVEVTVTPAVRGR</sequence>
<dbReference type="SUPFAM" id="SSF100950">
    <property type="entry name" value="NagB/RpiA/CoA transferase-like"/>
    <property type="match status" value="1"/>
</dbReference>
<dbReference type="Pfam" id="PF08220">
    <property type="entry name" value="HTH_DeoR"/>
    <property type="match status" value="1"/>
</dbReference>
<dbReference type="Proteomes" id="UP001596058">
    <property type="component" value="Unassembled WGS sequence"/>
</dbReference>
<reference evidence="6" key="1">
    <citation type="journal article" date="2019" name="Int. J. Syst. Evol. Microbiol.">
        <title>The Global Catalogue of Microorganisms (GCM) 10K type strain sequencing project: providing services to taxonomists for standard genome sequencing and annotation.</title>
        <authorList>
            <consortium name="The Broad Institute Genomics Platform"/>
            <consortium name="The Broad Institute Genome Sequencing Center for Infectious Disease"/>
            <person name="Wu L."/>
            <person name="Ma J."/>
        </authorList>
    </citation>
    <scope>NUCLEOTIDE SEQUENCE [LARGE SCALE GENOMIC DNA]</scope>
    <source>
        <strain evidence="6">CCUG 53903</strain>
    </source>
</reference>
<dbReference type="SUPFAM" id="SSF46785">
    <property type="entry name" value="Winged helix' DNA-binding domain"/>
    <property type="match status" value="1"/>
</dbReference>
<dbReference type="InterPro" id="IPR037171">
    <property type="entry name" value="NagB/RpiA_transferase-like"/>
</dbReference>
<dbReference type="SMART" id="SM01134">
    <property type="entry name" value="DeoRC"/>
    <property type="match status" value="1"/>
</dbReference>
<accession>A0ABW1CRP9</accession>
<protein>
    <submittedName>
        <fullName evidence="5">DeoR/GlpR family DNA-binding transcription regulator</fullName>
    </submittedName>
</protein>
<dbReference type="PANTHER" id="PTHR30363:SF44">
    <property type="entry name" value="AGA OPERON TRANSCRIPTIONAL REPRESSOR-RELATED"/>
    <property type="match status" value="1"/>
</dbReference>
<evidence type="ECO:0000313" key="5">
    <source>
        <dbReference type="EMBL" id="MFC5828410.1"/>
    </source>
</evidence>
<keyword evidence="2 5" id="KW-0238">DNA-binding</keyword>
<dbReference type="SMART" id="SM00420">
    <property type="entry name" value="HTH_DEOR"/>
    <property type="match status" value="1"/>
</dbReference>
<proteinExistence type="predicted"/>
<dbReference type="InterPro" id="IPR014036">
    <property type="entry name" value="DeoR-like_C"/>
</dbReference>
<dbReference type="InterPro" id="IPR036390">
    <property type="entry name" value="WH_DNA-bd_sf"/>
</dbReference>
<comment type="caution">
    <text evidence="5">The sequence shown here is derived from an EMBL/GenBank/DDBJ whole genome shotgun (WGS) entry which is preliminary data.</text>
</comment>